<dbReference type="GO" id="GO:0015627">
    <property type="term" value="C:type II protein secretion system complex"/>
    <property type="evidence" value="ECO:0007669"/>
    <property type="project" value="TreeGrafter"/>
</dbReference>
<dbReference type="InterPro" id="IPR038591">
    <property type="entry name" value="NolW-like_sf"/>
</dbReference>
<dbReference type="PRINTS" id="PR01337">
    <property type="entry name" value="TYPE3OMGPROT"/>
</dbReference>
<comment type="subunit">
    <text evidence="3">The core secretion machinery of the T3SS is composed of approximately 20 different proteins, including cytoplasmic components, a base, an export apparatus and a needle. This subunit is part of the base, which anchors the injectisome in the bacterial cell envelope. Forms a stable homooligomeric complex.</text>
</comment>
<dbReference type="AlphaFoldDB" id="D8IZY7"/>
<evidence type="ECO:0000256" key="2">
    <source>
        <dbReference type="ARBA" id="ARBA00022729"/>
    </source>
</evidence>
<dbReference type="InterPro" id="IPR003522">
    <property type="entry name" value="T3SS_OM_pore_YscC"/>
</dbReference>
<feature type="compositionally biased region" description="Low complexity" evidence="5">
    <location>
        <begin position="651"/>
        <end position="665"/>
    </location>
</feature>
<accession>D8IZY7</accession>
<dbReference type="GO" id="GO:0009279">
    <property type="term" value="C:cell outer membrane"/>
    <property type="evidence" value="ECO:0007669"/>
    <property type="project" value="UniProtKB-SubCell"/>
</dbReference>
<comment type="function">
    <text evidence="3">Component of the type III secretion system (T3SS), also called injectisome, which is used to inject bacterial effector proteins into eukaryotic host cells. Forms a ring-shaped multimeric structure with an apparent central pore in the outer membrane.</text>
</comment>
<evidence type="ECO:0000313" key="9">
    <source>
        <dbReference type="Proteomes" id="UP000000329"/>
    </source>
</evidence>
<dbReference type="InterPro" id="IPR050810">
    <property type="entry name" value="Bact_Secretion_Sys_Channel"/>
</dbReference>
<evidence type="ECO:0000313" key="8">
    <source>
        <dbReference type="EMBL" id="ADJ62324.1"/>
    </source>
</evidence>
<dbReference type="Pfam" id="PF03958">
    <property type="entry name" value="Secretin_N"/>
    <property type="match status" value="1"/>
</dbReference>
<keyword evidence="3" id="KW-0653">Protein transport</keyword>
<keyword evidence="2 3" id="KW-0732">Signal</keyword>
<comment type="similarity">
    <text evidence="3">Belongs to the bacterial secretin family. T3SS SctC subfamily.</text>
</comment>
<feature type="compositionally biased region" description="Low complexity" evidence="5">
    <location>
        <begin position="593"/>
        <end position="604"/>
    </location>
</feature>
<feature type="compositionally biased region" description="Low complexity" evidence="5">
    <location>
        <begin position="279"/>
        <end position="295"/>
    </location>
</feature>
<reference evidence="8 9" key="1">
    <citation type="submission" date="2010-04" db="EMBL/GenBank/DDBJ databases">
        <title>The genome of Herbaspirillum seropedicae SmR1, an endophytic, nitrogen-fixing, plant-growth promoting beta-Proteobacteria.</title>
        <authorList>
            <person name="Pedrosa F.O."/>
            <person name="Monteiro R.A."/>
            <person name="Wassem R."/>
            <person name="Cruz L.M."/>
            <person name="Ayub R.A."/>
            <person name="Colauto N.B."/>
            <person name="Fernandez M.A."/>
            <person name="Fungaro M.H.P."/>
            <person name="Grisard E.C."/>
            <person name="Hungria M."/>
            <person name="Madeira H.M.F."/>
            <person name="Nodari R.O."/>
            <person name="Osaku C.A."/>
            <person name="Petzl-Erler M.L."/>
            <person name="Terenzi H."/>
            <person name="Vieira L.G.E."/>
            <person name="Almeida M.I.M."/>
            <person name="Alves L.R."/>
            <person name="Arantes O.M.N."/>
            <person name="Balsanelli E."/>
            <person name="Barcellos F.G."/>
            <person name="Baura V.A."/>
            <person name="Binde D.R."/>
            <person name="Campo R.J."/>
            <person name="Chubatsu L.S."/>
            <person name="Chueire L.M.O."/>
            <person name="Ciferri R.R."/>
            <person name="Correa L.C."/>
            <person name="da Conceicao Silva J.L."/>
            <person name="Dabul A.N.G."/>
            <person name="Dambros B.P."/>
            <person name="Faoro H."/>
            <person name="Favetti A."/>
            <person name="Friedermann G."/>
            <person name="Furlaneto M.C."/>
            <person name="Gasques L.S."/>
            <person name="Gimenes C.C.T."/>
            <person name="Gioppo N.M.R."/>
            <person name="Glienke-Blanco C."/>
            <person name="Godoy L.P."/>
            <person name="Guerra M.P."/>
            <person name="Karp S."/>
            <person name="Kava-Cordeiro V."/>
            <person name="Margarido V.P."/>
            <person name="Mathioni S.M."/>
            <person name="Menck-Soares M.A."/>
            <person name="Murace N.K."/>
            <person name="Nicolas M.F."/>
            <person name="Oliveira C.E.C."/>
            <person name="Pagnan N.A.B."/>
            <person name="Pamphile J.A."/>
            <person name="Patussi E.V."/>
            <person name="Pereira L.F.P."/>
            <person name="Pereira-Ferrari L."/>
            <person name="Pinto F.G.S."/>
            <person name="Precoma C."/>
            <person name="Prioli A.J."/>
            <person name="Prioli S.M.A.P."/>
            <person name="Raittz R.T."/>
            <person name="Ramos H.J.O."/>
            <person name="Ribeiro E.M.S.F."/>
            <person name="Rigo L.U."/>
            <person name="Rocha C.L.M.S.C."/>
            <person name="Rocha S.N."/>
            <person name="Santos K."/>
            <person name="Satori D."/>
            <person name="Silva A.G."/>
            <person name="Simao R.C.G."/>
            <person name="Soares M.A.M."/>
            <person name="Souza E.M."/>
            <person name="Steffens M.B.R."/>
            <person name="Steindel M."/>
            <person name="Tadra-Sfeir M.Z."/>
            <person name="Takahashi E.K."/>
            <person name="Torres R.A."/>
            <person name="Valle J.S."/>
            <person name="Vernal J.I."/>
            <person name="Vilas-Boas L.A."/>
            <person name="Watanabe M.A.E."/>
            <person name="Weiss V.A."/>
            <person name="Yates M.A."/>
            <person name="Souza E.M."/>
        </authorList>
    </citation>
    <scope>NUCLEOTIDE SEQUENCE [LARGE SCALE GENOMIC DNA]</scope>
    <source>
        <strain evidence="8 9">SmR1</strain>
    </source>
</reference>
<feature type="compositionally biased region" description="Low complexity" evidence="5">
    <location>
        <begin position="480"/>
        <end position="498"/>
    </location>
</feature>
<dbReference type="GO" id="GO:0030257">
    <property type="term" value="C:type III protein secretion system complex"/>
    <property type="evidence" value="ECO:0007669"/>
    <property type="project" value="UniProtKB-UniRule"/>
</dbReference>
<dbReference type="Gene3D" id="3.55.50.30">
    <property type="match status" value="1"/>
</dbReference>
<evidence type="ECO:0000256" key="4">
    <source>
        <dbReference type="RuleBase" id="RU004004"/>
    </source>
</evidence>
<keyword evidence="3 4" id="KW-0813">Transport</keyword>
<keyword evidence="3" id="KW-0998">Cell outer membrane</keyword>
<organism evidence="8 9">
    <name type="scientific">Herbaspirillum seropedicae (strain SmR1)</name>
    <dbReference type="NCBI Taxonomy" id="757424"/>
    <lineage>
        <taxon>Bacteria</taxon>
        <taxon>Pseudomonadati</taxon>
        <taxon>Pseudomonadota</taxon>
        <taxon>Betaproteobacteria</taxon>
        <taxon>Burkholderiales</taxon>
        <taxon>Oxalobacteraceae</taxon>
        <taxon>Herbaspirillum</taxon>
    </lineage>
</organism>
<dbReference type="InterPro" id="IPR004846">
    <property type="entry name" value="T2SS/T3SS_dom"/>
</dbReference>
<evidence type="ECO:0000256" key="3">
    <source>
        <dbReference type="HAMAP-Rule" id="MF_02219"/>
    </source>
</evidence>
<feature type="region of interest" description="Disordered" evidence="5">
    <location>
        <begin position="224"/>
        <end position="304"/>
    </location>
</feature>
<feature type="compositionally biased region" description="Low complexity" evidence="5">
    <location>
        <begin position="624"/>
        <end position="642"/>
    </location>
</feature>
<dbReference type="KEGG" id="hse:Hsero_0805"/>
<dbReference type="GO" id="GO:0030254">
    <property type="term" value="P:protein secretion by the type III secretion system"/>
    <property type="evidence" value="ECO:0007669"/>
    <property type="project" value="UniProtKB-UniRule"/>
</dbReference>
<dbReference type="PANTHER" id="PTHR30332">
    <property type="entry name" value="PROBABLE GENERAL SECRETION PATHWAY PROTEIN D"/>
    <property type="match status" value="1"/>
</dbReference>
<feature type="region of interest" description="Disordered" evidence="5">
    <location>
        <begin position="593"/>
        <end position="671"/>
    </location>
</feature>
<feature type="region of interest" description="Disordered" evidence="5">
    <location>
        <begin position="479"/>
        <end position="501"/>
    </location>
</feature>
<name>D8IZY7_HERSS</name>
<dbReference type="eggNOG" id="COG1450">
    <property type="taxonomic scope" value="Bacteria"/>
</dbReference>
<feature type="domain" description="NolW-like" evidence="7">
    <location>
        <begin position="184"/>
        <end position="338"/>
    </location>
</feature>
<dbReference type="GeneID" id="29390486"/>
<dbReference type="OrthoDB" id="9779724at2"/>
<dbReference type="InterPro" id="IPR005644">
    <property type="entry name" value="NolW-like"/>
</dbReference>
<dbReference type="RefSeq" id="WP_013232841.1">
    <property type="nucleotide sequence ID" value="NC_014323.1"/>
</dbReference>
<dbReference type="Proteomes" id="UP000000329">
    <property type="component" value="Chromosome"/>
</dbReference>
<dbReference type="HOGENOM" id="CLU_022474_1_0_4"/>
<keyword evidence="3" id="KW-0472">Membrane</keyword>
<dbReference type="PANTHER" id="PTHR30332:SF5">
    <property type="entry name" value="SPI-1 TYPE 3 SECRETION SYSTEM SECRETIN"/>
    <property type="match status" value="1"/>
</dbReference>
<evidence type="ECO:0000259" key="6">
    <source>
        <dbReference type="Pfam" id="PF00263"/>
    </source>
</evidence>
<feature type="compositionally biased region" description="Pro residues" evidence="5">
    <location>
        <begin position="605"/>
        <end position="620"/>
    </location>
</feature>
<protein>
    <recommendedName>
        <fullName evidence="3">Type 3 secretion system secretin</fullName>
        <shortName evidence="3">T3SS secretin</shortName>
    </recommendedName>
</protein>
<proteinExistence type="inferred from homology"/>
<dbReference type="EMBL" id="CP002039">
    <property type="protein sequence ID" value="ADJ62324.1"/>
    <property type="molecule type" value="Genomic_DNA"/>
</dbReference>
<evidence type="ECO:0000256" key="1">
    <source>
        <dbReference type="ARBA" id="ARBA00004442"/>
    </source>
</evidence>
<keyword evidence="8" id="KW-0812">Transmembrane</keyword>
<evidence type="ECO:0000256" key="5">
    <source>
        <dbReference type="SAM" id="MobiDB-lite"/>
    </source>
</evidence>
<sequence>MNAREIIKSWGMGLLLAGLLLWGTTLHAAVPPAWKDGGFSISANGMTVRGVLEEFSRTYGVRLNLSADGAQIVKGRLKADNGVEFLNRLTGAHRMRWFVYNDTLYVTPAADNTSSRMQVGEDAVMDAKAALVGLGLFDERFGWGELPDEGVVIVSGPRVYVDLAREVLMPVGKKEKLRGRQIMLFRLKYASANDRVINSRGKAETIPGIKTILTNLLMGAHGGEKVTGNNRFDADSRKRSRTGRIARADGDEAAAESSGQRFTPLFSPPGGNGRNQLMAGAGNDNAGAGASAAQEAEGKQPPRIEADSSLNAIMIYDDIAKRDMYAALINQLDVKPQQVEIEALIVDIDRSRLAEMGVEWGARAGVVNTTVNGTTTQSSGTDLPLPGATLLISDAARFYARLKAMESNGEARVLATPTVLTLDNVAAVLDLSQSAYVSLIGERVADMSDITAGTMLRVIPRIIDDGGQTRVRLEVDIEDGSLNNGNNDSGSNSSRGTGASTIAASVTRSTINTQAIIDAQQTLMIGGYRAESLIRNKQKVPLLGDLPVVGGLFRSESRSNSTRERLFLITPRITSFDGTRLASNAAAARPNSASAGAAGASTAAPLPPNAPGMPSAPVPAPNQTSLPLPAPAGAATSGGAPPVMLPLPVGAATPRAEEPATAAAPSGGSLMGVRMPLRKTANRCARPGSVGML</sequence>
<gene>
    <name evidence="8" type="primary">hrcC</name>
    <name evidence="3" type="synonym">sctC</name>
    <name evidence="8" type="ordered locus">Hsero_0805</name>
</gene>
<dbReference type="HAMAP" id="MF_02219">
    <property type="entry name" value="Type_III_secretin"/>
    <property type="match status" value="1"/>
</dbReference>
<dbReference type="STRING" id="757424.Hsero_0805"/>
<keyword evidence="9" id="KW-1185">Reference proteome</keyword>
<evidence type="ECO:0000259" key="7">
    <source>
        <dbReference type="Pfam" id="PF03958"/>
    </source>
</evidence>
<feature type="domain" description="Type II/III secretion system secretin-like" evidence="6">
    <location>
        <begin position="404"/>
        <end position="574"/>
    </location>
</feature>
<comment type="subcellular location">
    <subcellularLocation>
        <location evidence="1 3 4">Cell outer membrane</location>
    </subcellularLocation>
</comment>
<dbReference type="NCBIfam" id="TIGR02516">
    <property type="entry name" value="type_III_yscC"/>
    <property type="match status" value="1"/>
</dbReference>
<keyword evidence="3" id="KW-0811">Translocation</keyword>
<dbReference type="Gene3D" id="3.30.1370.120">
    <property type="match status" value="2"/>
</dbReference>
<dbReference type="Pfam" id="PF00263">
    <property type="entry name" value="Secretin"/>
    <property type="match status" value="1"/>
</dbReference>